<dbReference type="Proteomes" id="UP000678679">
    <property type="component" value="Chromosome 2"/>
</dbReference>
<sequence length="356" mass="40118">MIEKLLEEFRLLFAFKSSNNKWQKPLLTTISIGLPLLLGLYYGNLQFGLTACLSGLVIIYLPETGSYTNRILTLLVCSFGFIASSAFGYFFSFHPVVSIIAFGLFTVVVHWVNLFYKTSPPKSFFFILIAAMSICQPFDIASIPLKVGLMTLGTMLTCMFALLYLLYLSIKDPKANQDKIVPIFKPNPYADVWETIIFGGLMSTSLGIGYYLQLDNPYWIPISCAAVMQGVSLHHVRQRMIQRILGTFVGIGFTWCLFHFIDYSPITICISIIILQLVIEMLVVRQYALAVVFITPFTILLNEVANPLFHSTNTLIVLRFEEIVIGSILGAIGGWLTYKEKIRHKSINKIEGLMKI</sequence>
<dbReference type="InterPro" id="IPR049453">
    <property type="entry name" value="Memb_transporter_dom"/>
</dbReference>
<evidence type="ECO:0000256" key="2">
    <source>
        <dbReference type="ARBA" id="ARBA00022692"/>
    </source>
</evidence>
<proteinExistence type="predicted"/>
<keyword evidence="4 5" id="KW-0472">Membrane</keyword>
<organism evidence="7 8">
    <name type="scientific">Flammeovirga yaeyamensis</name>
    <dbReference type="NCBI Taxonomy" id="367791"/>
    <lineage>
        <taxon>Bacteria</taxon>
        <taxon>Pseudomonadati</taxon>
        <taxon>Bacteroidota</taxon>
        <taxon>Cytophagia</taxon>
        <taxon>Cytophagales</taxon>
        <taxon>Flammeovirgaceae</taxon>
        <taxon>Flammeovirga</taxon>
    </lineage>
</organism>
<feature type="domain" description="Integral membrane bound transporter" evidence="6">
    <location>
        <begin position="206"/>
        <end position="332"/>
    </location>
</feature>
<evidence type="ECO:0000259" key="6">
    <source>
        <dbReference type="Pfam" id="PF13515"/>
    </source>
</evidence>
<feature type="transmembrane region" description="Helical" evidence="5">
    <location>
        <begin position="248"/>
        <end position="275"/>
    </location>
</feature>
<evidence type="ECO:0000256" key="5">
    <source>
        <dbReference type="SAM" id="Phobius"/>
    </source>
</evidence>
<reference evidence="7 8" key="1">
    <citation type="submission" date="2021-05" db="EMBL/GenBank/DDBJ databases">
        <title>Comparative genomic studies on the polysaccharide-degrading batcterial strains of the Flammeovirga genus.</title>
        <authorList>
            <person name="Zewei F."/>
            <person name="Zheng Z."/>
            <person name="Yu L."/>
            <person name="Ruyue G."/>
            <person name="Yanhong M."/>
            <person name="Yuanyuan C."/>
            <person name="Jingyan G."/>
            <person name="Wenjun H."/>
        </authorList>
    </citation>
    <scope>NUCLEOTIDE SEQUENCE [LARGE SCALE GENOMIC DNA]</scope>
    <source>
        <strain evidence="7 8">NBRC:100898</strain>
    </source>
</reference>
<dbReference type="RefSeq" id="WP_169663557.1">
    <property type="nucleotide sequence ID" value="NZ_CP076133.1"/>
</dbReference>
<feature type="transmembrane region" description="Helical" evidence="5">
    <location>
        <begin position="97"/>
        <end position="116"/>
    </location>
</feature>
<feature type="transmembrane region" description="Helical" evidence="5">
    <location>
        <begin position="287"/>
        <end position="305"/>
    </location>
</feature>
<dbReference type="EMBL" id="CP076133">
    <property type="protein sequence ID" value="QWG04063.1"/>
    <property type="molecule type" value="Genomic_DNA"/>
</dbReference>
<dbReference type="KEGG" id="fya:KMW28_24535"/>
<keyword evidence="2 5" id="KW-0812">Transmembrane</keyword>
<feature type="transmembrane region" description="Helical" evidence="5">
    <location>
        <begin position="317"/>
        <end position="338"/>
    </location>
</feature>
<evidence type="ECO:0000313" key="7">
    <source>
        <dbReference type="EMBL" id="QWG04063.1"/>
    </source>
</evidence>
<feature type="transmembrane region" description="Helical" evidence="5">
    <location>
        <begin position="149"/>
        <end position="170"/>
    </location>
</feature>
<gene>
    <name evidence="7" type="ORF">KMW28_24535</name>
</gene>
<protein>
    <submittedName>
        <fullName evidence="7">FUSC family protein</fullName>
    </submittedName>
</protein>
<evidence type="ECO:0000256" key="1">
    <source>
        <dbReference type="ARBA" id="ARBA00004141"/>
    </source>
</evidence>
<dbReference type="Pfam" id="PF13515">
    <property type="entry name" value="FUSC_2"/>
    <property type="match status" value="1"/>
</dbReference>
<dbReference type="GO" id="GO:0016020">
    <property type="term" value="C:membrane"/>
    <property type="evidence" value="ECO:0007669"/>
    <property type="project" value="UniProtKB-SubCell"/>
</dbReference>
<comment type="subcellular location">
    <subcellularLocation>
        <location evidence="1">Membrane</location>
        <topology evidence="1">Multi-pass membrane protein</topology>
    </subcellularLocation>
</comment>
<evidence type="ECO:0000256" key="4">
    <source>
        <dbReference type="ARBA" id="ARBA00023136"/>
    </source>
</evidence>
<accession>A0AAX1N941</accession>
<feature type="transmembrane region" description="Helical" evidence="5">
    <location>
        <begin position="123"/>
        <end position="143"/>
    </location>
</feature>
<evidence type="ECO:0000313" key="8">
    <source>
        <dbReference type="Proteomes" id="UP000678679"/>
    </source>
</evidence>
<evidence type="ECO:0000256" key="3">
    <source>
        <dbReference type="ARBA" id="ARBA00022989"/>
    </source>
</evidence>
<dbReference type="AlphaFoldDB" id="A0AAX1N941"/>
<name>A0AAX1N941_9BACT</name>
<feature type="transmembrane region" description="Helical" evidence="5">
    <location>
        <begin position="72"/>
        <end position="91"/>
    </location>
</feature>
<keyword evidence="8" id="KW-1185">Reference proteome</keyword>
<keyword evidence="3 5" id="KW-1133">Transmembrane helix</keyword>
<feature type="transmembrane region" description="Helical" evidence="5">
    <location>
        <begin position="191"/>
        <end position="212"/>
    </location>
</feature>
<feature type="transmembrane region" description="Helical" evidence="5">
    <location>
        <begin position="41"/>
        <end position="60"/>
    </location>
</feature>